<sequence length="135" mass="15100">MVEGWHGDDYIVLFADEEASAMASACGFNTALPGFSVLGLRGWQDFIVEDEAGATFTIPSVPLDTRYLAPFNLPVPYDLEPDPRLAGKVKWLVKPLIFGGSADAEENVSWITHQQHGELVRWWNEKYRFAKASQI</sequence>
<dbReference type="Proteomes" id="UP000277191">
    <property type="component" value="Chromosome 1"/>
</dbReference>
<evidence type="ECO:0000313" key="1">
    <source>
        <dbReference type="EMBL" id="AZQ51151.1"/>
    </source>
</evidence>
<organism evidence="1 2">
    <name type="scientific">Burkholderia cenocepacia</name>
    <dbReference type="NCBI Taxonomy" id="95486"/>
    <lineage>
        <taxon>Bacteria</taxon>
        <taxon>Pseudomonadati</taxon>
        <taxon>Pseudomonadota</taxon>
        <taxon>Betaproteobacteria</taxon>
        <taxon>Burkholderiales</taxon>
        <taxon>Burkholderiaceae</taxon>
        <taxon>Burkholderia</taxon>
        <taxon>Burkholderia cepacia complex</taxon>
    </lineage>
</organism>
<gene>
    <name evidence="1" type="ORF">D5R55_09130</name>
</gene>
<accession>A0A3Q9F2J5</accession>
<dbReference type="AlphaFoldDB" id="A0A3Q9F2J5"/>
<protein>
    <submittedName>
        <fullName evidence="1">Uncharacterized protein</fullName>
    </submittedName>
</protein>
<reference evidence="1 2" key="1">
    <citation type="submission" date="2018-12" db="EMBL/GenBank/DDBJ databases">
        <title>Cadmium resistance mechanism in endophytic bacteria Burkholderia cenocepacia YG-3.</title>
        <authorList>
            <person name="Zhang X."/>
            <person name="Wang X."/>
            <person name="Zhu Y."/>
        </authorList>
    </citation>
    <scope>NUCLEOTIDE SEQUENCE [LARGE SCALE GENOMIC DNA]</scope>
    <source>
        <strain evidence="1 2">YG-3</strain>
    </source>
</reference>
<dbReference type="EMBL" id="CP034545">
    <property type="protein sequence ID" value="AZQ51151.1"/>
    <property type="molecule type" value="Genomic_DNA"/>
</dbReference>
<evidence type="ECO:0000313" key="2">
    <source>
        <dbReference type="Proteomes" id="UP000277191"/>
    </source>
</evidence>
<proteinExistence type="predicted"/>
<name>A0A3Q9F2J5_9BURK</name>
<dbReference type="RefSeq" id="WP_126361508.1">
    <property type="nucleotide sequence ID" value="NZ_CP034545.1"/>
</dbReference>